<evidence type="ECO:0000256" key="1">
    <source>
        <dbReference type="SAM" id="MobiDB-lite"/>
    </source>
</evidence>
<comment type="caution">
    <text evidence="2">The sequence shown here is derived from an EMBL/GenBank/DDBJ whole genome shotgun (WGS) entry which is preliminary data.</text>
</comment>
<dbReference type="AlphaFoldDB" id="A0AAN7S9Q7"/>
<dbReference type="Proteomes" id="UP001333110">
    <property type="component" value="Unassembled WGS sequence"/>
</dbReference>
<evidence type="ECO:0000313" key="3">
    <source>
        <dbReference type="Proteomes" id="UP001333110"/>
    </source>
</evidence>
<gene>
    <name evidence="2" type="ORF">QYF61_022535</name>
</gene>
<feature type="region of interest" description="Disordered" evidence="1">
    <location>
        <begin position="114"/>
        <end position="142"/>
    </location>
</feature>
<name>A0AAN7S9Q7_MYCAM</name>
<dbReference type="EMBL" id="JAUNZN010000001">
    <property type="protein sequence ID" value="KAK4832400.1"/>
    <property type="molecule type" value="Genomic_DNA"/>
</dbReference>
<protein>
    <submittedName>
        <fullName evidence="2">Uncharacterized protein</fullName>
    </submittedName>
</protein>
<organism evidence="2 3">
    <name type="scientific">Mycteria americana</name>
    <name type="common">Wood stork</name>
    <dbReference type="NCBI Taxonomy" id="33587"/>
    <lineage>
        <taxon>Eukaryota</taxon>
        <taxon>Metazoa</taxon>
        <taxon>Chordata</taxon>
        <taxon>Craniata</taxon>
        <taxon>Vertebrata</taxon>
        <taxon>Euteleostomi</taxon>
        <taxon>Archelosauria</taxon>
        <taxon>Archosauria</taxon>
        <taxon>Dinosauria</taxon>
        <taxon>Saurischia</taxon>
        <taxon>Theropoda</taxon>
        <taxon>Coelurosauria</taxon>
        <taxon>Aves</taxon>
        <taxon>Neognathae</taxon>
        <taxon>Neoaves</taxon>
        <taxon>Aequornithes</taxon>
        <taxon>Ciconiiformes</taxon>
        <taxon>Ciconiidae</taxon>
        <taxon>Mycteria</taxon>
    </lineage>
</organism>
<reference evidence="2 3" key="1">
    <citation type="journal article" date="2023" name="J. Hered.">
        <title>Chromosome-level genome of the wood stork (Mycteria americana) provides insight into avian chromosome evolution.</title>
        <authorList>
            <person name="Flamio R. Jr."/>
            <person name="Ramstad K.M."/>
        </authorList>
    </citation>
    <scope>NUCLEOTIDE SEQUENCE [LARGE SCALE GENOMIC DNA]</scope>
    <source>
        <strain evidence="2">JAX WOST 10</strain>
    </source>
</reference>
<evidence type="ECO:0000313" key="2">
    <source>
        <dbReference type="EMBL" id="KAK4832400.1"/>
    </source>
</evidence>
<keyword evidence="3" id="KW-1185">Reference proteome</keyword>
<dbReference type="PANTHER" id="PTHR33332">
    <property type="entry name" value="REVERSE TRANSCRIPTASE DOMAIN-CONTAINING PROTEIN"/>
    <property type="match status" value="1"/>
</dbReference>
<proteinExistence type="predicted"/>
<sequence length="354" mass="39799">MSQQCALAAKRANHVLGCIKHSIASWSREVIVPLYIALVWPHLKYCVQFWEPQYKKDIKLLECVQRRVAKMVKVLEGKTYEEWLRSLGLFSLEKRRLRAALITVYNFLKGAEEGEAGVQPSPGKQGSITRNGYLGRQTPSLQTSAPSSFFHRLYMLSMTPYGHPLNESLKSSGSQEMKSSNILAEGESFRYTSLPSAFPHHSLLAASSKGEIQTQPERGWCTGTAWFFLLVTKHATSPATAGQSRATPSTHEGCRQSMLGQLSTIHPVDGHPLPVVVSNGWWMGSFPMGKRQWQCMLAAQKANCILGCIKRSMASRSREVILPLCSVLVRPHLEYCLQLWSSQYRKDMDLLEWV</sequence>
<accession>A0AAN7S9Q7</accession>